<evidence type="ECO:0000256" key="1">
    <source>
        <dbReference type="ARBA" id="ARBA00022896"/>
    </source>
</evidence>
<sequence length="270" mass="30576">MCLARAEKEVYHIPLLAPAFAERLLQELDHFENSEMPKISPNILNNYSVREENIVVYDSFAVFCRIHFIKTKSQMLHFTDNARFKALFAVREYPKCGNTAQTVLSEVGFDELFVTPLREHYLTPLCRALFPGWTGARFDSHNVFAEACEPGHESRPGFHYDNAEVTLNVCLGRREFDGGELFFSDMRERPLADCSSTRPRCQKPAWAFLHRGQQLSGALSTLGGQRVNLVLWLRASEVRNRRCPLCGRPPTLVEAADGGYGDGFTARCVP</sequence>
<accession>A0AAQ4FEF9</accession>
<dbReference type="GO" id="GO:0031418">
    <property type="term" value="F:L-ascorbic acid binding"/>
    <property type="evidence" value="ECO:0007669"/>
    <property type="project" value="UniProtKB-KW"/>
</dbReference>
<dbReference type="Pfam" id="PF25238">
    <property type="entry name" value="OGFOD2-like"/>
    <property type="match status" value="1"/>
</dbReference>
<dbReference type="Proteomes" id="UP001321473">
    <property type="component" value="Unassembled WGS sequence"/>
</dbReference>
<dbReference type="AlphaFoldDB" id="A0AAQ4FEF9"/>
<name>A0AAQ4FEF9_AMBAM</name>
<evidence type="ECO:0000313" key="3">
    <source>
        <dbReference type="Proteomes" id="UP001321473"/>
    </source>
</evidence>
<dbReference type="PANTHER" id="PTHR24014">
    <property type="entry name" value="2-OXOGLUTARATE AND IRON-DEPENDENT OXYGENASE DOMAIN-CONTAINING PROTEIN 2"/>
    <property type="match status" value="1"/>
</dbReference>
<proteinExistence type="predicted"/>
<keyword evidence="3" id="KW-1185">Reference proteome</keyword>
<keyword evidence="1" id="KW-0847">Vitamin C</keyword>
<comment type="caution">
    <text evidence="2">The sequence shown here is derived from an EMBL/GenBank/DDBJ whole genome shotgun (WGS) entry which is preliminary data.</text>
</comment>
<dbReference type="EMBL" id="JARKHS020003389">
    <property type="protein sequence ID" value="KAK8785580.1"/>
    <property type="molecule type" value="Genomic_DNA"/>
</dbReference>
<reference evidence="2 3" key="1">
    <citation type="journal article" date="2023" name="Arcadia Sci">
        <title>De novo assembly of a long-read Amblyomma americanum tick genome.</title>
        <authorList>
            <person name="Chou S."/>
            <person name="Poskanzer K.E."/>
            <person name="Rollins M."/>
            <person name="Thuy-Boun P.S."/>
        </authorList>
    </citation>
    <scope>NUCLEOTIDE SEQUENCE [LARGE SCALE GENOMIC DNA]</scope>
    <source>
        <strain evidence="2">F_SG_1</strain>
        <tissue evidence="2">Salivary glands</tissue>
    </source>
</reference>
<evidence type="ECO:0000313" key="2">
    <source>
        <dbReference type="EMBL" id="KAK8785580.1"/>
    </source>
</evidence>
<gene>
    <name evidence="2" type="ORF">V5799_008054</name>
</gene>
<protein>
    <submittedName>
        <fullName evidence="2">Uncharacterized protein</fullName>
    </submittedName>
</protein>
<organism evidence="2 3">
    <name type="scientific">Amblyomma americanum</name>
    <name type="common">Lone star tick</name>
    <dbReference type="NCBI Taxonomy" id="6943"/>
    <lineage>
        <taxon>Eukaryota</taxon>
        <taxon>Metazoa</taxon>
        <taxon>Ecdysozoa</taxon>
        <taxon>Arthropoda</taxon>
        <taxon>Chelicerata</taxon>
        <taxon>Arachnida</taxon>
        <taxon>Acari</taxon>
        <taxon>Parasitiformes</taxon>
        <taxon>Ixodida</taxon>
        <taxon>Ixodoidea</taxon>
        <taxon>Ixodidae</taxon>
        <taxon>Amblyomminae</taxon>
        <taxon>Amblyomma</taxon>
    </lineage>
</organism>
<dbReference type="PANTHER" id="PTHR24014:SF4">
    <property type="entry name" value="2-OXOGLUTARATE AND IRON-DEPENDENT OXYGENASE DOMAIN-CONTAINING PROTEIN 2"/>
    <property type="match status" value="1"/>
</dbReference>